<feature type="binding site" evidence="6">
    <location>
        <position position="135"/>
    </location>
    <ligand>
        <name>(6S)-NADPHX</name>
        <dbReference type="ChEBI" id="CHEBI:64076"/>
    </ligand>
</feature>
<comment type="catalytic activity">
    <reaction evidence="6">
        <text>(6S)-NADHX + ADP = AMP + phosphate + NADH + H(+)</text>
        <dbReference type="Rhea" id="RHEA:32223"/>
        <dbReference type="ChEBI" id="CHEBI:15378"/>
        <dbReference type="ChEBI" id="CHEBI:43474"/>
        <dbReference type="ChEBI" id="CHEBI:57945"/>
        <dbReference type="ChEBI" id="CHEBI:64074"/>
        <dbReference type="ChEBI" id="CHEBI:456215"/>
        <dbReference type="ChEBI" id="CHEBI:456216"/>
        <dbReference type="EC" id="4.2.1.136"/>
    </reaction>
</comment>
<dbReference type="Pfam" id="PF01256">
    <property type="entry name" value="Carb_kinase"/>
    <property type="match status" value="1"/>
</dbReference>
<dbReference type="PANTHER" id="PTHR12592">
    <property type="entry name" value="ATP-DEPENDENT (S)-NAD(P)H-HYDRATE DEHYDRATASE FAMILY MEMBER"/>
    <property type="match status" value="1"/>
</dbReference>
<dbReference type="InterPro" id="IPR000631">
    <property type="entry name" value="CARKD"/>
</dbReference>
<comment type="catalytic activity">
    <reaction evidence="6">
        <text>(6S)-NADPHX + ADP = AMP + phosphate + NADPH + H(+)</text>
        <dbReference type="Rhea" id="RHEA:32235"/>
        <dbReference type="ChEBI" id="CHEBI:15378"/>
        <dbReference type="ChEBI" id="CHEBI:43474"/>
        <dbReference type="ChEBI" id="CHEBI:57783"/>
        <dbReference type="ChEBI" id="CHEBI:64076"/>
        <dbReference type="ChEBI" id="CHEBI:456215"/>
        <dbReference type="ChEBI" id="CHEBI:456216"/>
        <dbReference type="EC" id="4.2.1.136"/>
    </reaction>
</comment>
<evidence type="ECO:0000313" key="8">
    <source>
        <dbReference type="EMBL" id="MDL9980403.1"/>
    </source>
</evidence>
<evidence type="ECO:0000256" key="6">
    <source>
        <dbReference type="HAMAP-Rule" id="MF_01965"/>
    </source>
</evidence>
<feature type="binding site" evidence="6">
    <location>
        <position position="206"/>
    </location>
    <ligand>
        <name>(6S)-NADPHX</name>
        <dbReference type="ChEBI" id="CHEBI:64076"/>
    </ligand>
</feature>
<feature type="binding site" evidence="6">
    <location>
        <position position="89"/>
    </location>
    <ligand>
        <name>(6S)-NADPHX</name>
        <dbReference type="ChEBI" id="CHEBI:64076"/>
    </ligand>
</feature>
<feature type="domain" description="YjeF C-terminal" evidence="7">
    <location>
        <begin position="4"/>
        <end position="272"/>
    </location>
</feature>
<feature type="binding site" evidence="6">
    <location>
        <position position="205"/>
    </location>
    <ligand>
        <name>AMP</name>
        <dbReference type="ChEBI" id="CHEBI:456215"/>
    </ligand>
</feature>
<keyword evidence="9" id="KW-1185">Reference proteome</keyword>
<accession>A0ABT7N116</accession>
<dbReference type="PANTHER" id="PTHR12592:SF0">
    <property type="entry name" value="ATP-DEPENDENT (S)-NAD(P)H-HYDRATE DEHYDRATASE"/>
    <property type="match status" value="1"/>
</dbReference>
<evidence type="ECO:0000256" key="5">
    <source>
        <dbReference type="ARBA" id="ARBA00023239"/>
    </source>
</evidence>
<evidence type="ECO:0000256" key="1">
    <source>
        <dbReference type="ARBA" id="ARBA00022741"/>
    </source>
</evidence>
<dbReference type="InterPro" id="IPR017953">
    <property type="entry name" value="Carbohydrate_kinase_pred_CS"/>
</dbReference>
<reference evidence="8 9" key="1">
    <citation type="submission" date="2023-06" db="EMBL/GenBank/DDBJ databases">
        <title>Microbacterium sp. nov., isolated from a waste landfill.</title>
        <authorList>
            <person name="Wen W."/>
        </authorList>
    </citation>
    <scope>NUCLEOTIDE SEQUENCE [LARGE SCALE GENOMIC DNA]</scope>
    <source>
        <strain evidence="8 9">ASV49</strain>
    </source>
</reference>
<keyword evidence="2 6" id="KW-0067">ATP-binding</keyword>
<dbReference type="InterPro" id="IPR029056">
    <property type="entry name" value="Ribokinase-like"/>
</dbReference>
<keyword evidence="4 6" id="KW-0520">NAD</keyword>
<dbReference type="CDD" id="cd01171">
    <property type="entry name" value="YXKO-related"/>
    <property type="match status" value="1"/>
</dbReference>
<keyword evidence="3 6" id="KW-0521">NADP</keyword>
<comment type="subunit">
    <text evidence="6">Homotetramer.</text>
</comment>
<dbReference type="HAMAP" id="MF_01965">
    <property type="entry name" value="NADHX_dehydratase"/>
    <property type="match status" value="1"/>
</dbReference>
<evidence type="ECO:0000313" key="9">
    <source>
        <dbReference type="Proteomes" id="UP001235064"/>
    </source>
</evidence>
<evidence type="ECO:0000256" key="4">
    <source>
        <dbReference type="ARBA" id="ARBA00023027"/>
    </source>
</evidence>
<gene>
    <name evidence="6" type="primary">nnrD</name>
    <name evidence="8" type="ORF">QSV35_13750</name>
</gene>
<evidence type="ECO:0000256" key="2">
    <source>
        <dbReference type="ARBA" id="ARBA00022840"/>
    </source>
</evidence>
<keyword evidence="1 6" id="KW-0547">Nucleotide-binding</keyword>
<comment type="cofactor">
    <cofactor evidence="6">
        <name>Mg(2+)</name>
        <dbReference type="ChEBI" id="CHEBI:18420"/>
    </cofactor>
</comment>
<feature type="binding site" evidence="6">
    <location>
        <position position="39"/>
    </location>
    <ligand>
        <name>(6S)-NADPHX</name>
        <dbReference type="ChEBI" id="CHEBI:64076"/>
    </ligand>
</feature>
<feature type="binding site" evidence="6">
    <location>
        <begin position="176"/>
        <end position="180"/>
    </location>
    <ligand>
        <name>AMP</name>
        <dbReference type="ChEBI" id="CHEBI:456215"/>
    </ligand>
</feature>
<comment type="similarity">
    <text evidence="6">Belongs to the NnrD/CARKD family.</text>
</comment>
<evidence type="ECO:0000256" key="3">
    <source>
        <dbReference type="ARBA" id="ARBA00022857"/>
    </source>
</evidence>
<comment type="caution">
    <text evidence="8">The sequence shown here is derived from an EMBL/GenBank/DDBJ whole genome shotgun (WGS) entry which is preliminary data.</text>
</comment>
<comment type="function">
    <text evidence="6">Catalyzes the dehydration of the S-form of NAD(P)HX at the expense of ADP, which is converted to AMP. Together with NAD(P)HX epimerase, which catalyzes the epimerization of the S- and R-forms, the enzyme allows the repair of both epimers of NAD(P)HX, a damaged form of NAD(P)H that is a result of enzymatic or heat-dependent hydration.</text>
</comment>
<evidence type="ECO:0000259" key="7">
    <source>
        <dbReference type="PROSITE" id="PS51383"/>
    </source>
</evidence>
<dbReference type="Gene3D" id="3.40.1190.20">
    <property type="match status" value="1"/>
</dbReference>
<dbReference type="RefSeq" id="WP_286289355.1">
    <property type="nucleotide sequence ID" value="NZ_JASXSZ010000004.1"/>
</dbReference>
<dbReference type="PROSITE" id="PS51383">
    <property type="entry name" value="YJEF_C_3"/>
    <property type="match status" value="1"/>
</dbReference>
<organism evidence="8 9">
    <name type="scientific">Microbacterium candidum</name>
    <dbReference type="NCBI Taxonomy" id="3041922"/>
    <lineage>
        <taxon>Bacteria</taxon>
        <taxon>Bacillati</taxon>
        <taxon>Actinomycetota</taxon>
        <taxon>Actinomycetes</taxon>
        <taxon>Micrococcales</taxon>
        <taxon>Microbacteriaceae</taxon>
        <taxon>Microbacterium</taxon>
    </lineage>
</organism>
<dbReference type="PROSITE" id="PS01050">
    <property type="entry name" value="YJEF_C_2"/>
    <property type="match status" value="1"/>
</dbReference>
<sequence>MEWTLADTAAIVRSPDASDDKYSRGVVGMRTGSDAYPGAAVLGVEAAWRAGAGMVRYVGPRRAEELVLQRRPETVLGTGRVQAWVVGSGMDAATRTPEDTEALRRILAADEPVVVDAGALDLAEPGAHAWVVTPHAGEHARLRARLGLPETGEADDERAASALETASVLGAVVVLKGAVTIVAEPGGWATAISIAPPWLATAGAGDVLAGAIGAVVAGTPTADPAVLARRAAAGVWLHAQAASVAAGALPPRGGPITALEVASCLPHAVAQVVGSVPRAE</sequence>
<protein>
    <recommendedName>
        <fullName evidence="6">ADP-dependent (S)-NAD(P)H-hydrate dehydratase</fullName>
        <ecNumber evidence="6">4.2.1.136</ecNumber>
    </recommendedName>
    <alternativeName>
        <fullName evidence="6">ADP-dependent NAD(P)HX dehydratase</fullName>
    </alternativeName>
</protein>
<dbReference type="EMBL" id="JASXSZ010000004">
    <property type="protein sequence ID" value="MDL9980403.1"/>
    <property type="molecule type" value="Genomic_DNA"/>
</dbReference>
<keyword evidence="5 6" id="KW-0456">Lyase</keyword>
<name>A0ABT7N116_9MICO</name>
<dbReference type="EC" id="4.2.1.136" evidence="6"/>
<dbReference type="Proteomes" id="UP001235064">
    <property type="component" value="Unassembled WGS sequence"/>
</dbReference>
<dbReference type="SUPFAM" id="SSF53613">
    <property type="entry name" value="Ribokinase-like"/>
    <property type="match status" value="1"/>
</dbReference>
<proteinExistence type="inferred from homology"/>